<comment type="caution">
    <text evidence="1">The sequence shown here is derived from an EMBL/GenBank/DDBJ whole genome shotgun (WGS) entry which is preliminary data.</text>
</comment>
<keyword evidence="2" id="KW-1185">Reference proteome</keyword>
<reference evidence="1" key="1">
    <citation type="submission" date="2021-09" db="EMBL/GenBank/DDBJ databases">
        <authorList>
            <person name="Martin H S."/>
        </authorList>
    </citation>
    <scope>NUCLEOTIDE SEQUENCE</scope>
</reference>
<evidence type="ECO:0000313" key="2">
    <source>
        <dbReference type="Proteomes" id="UP000789524"/>
    </source>
</evidence>
<evidence type="ECO:0000313" key="1">
    <source>
        <dbReference type="EMBL" id="CAG9564211.1"/>
    </source>
</evidence>
<organism evidence="1 2">
    <name type="scientific">Danaus chrysippus</name>
    <name type="common">African queen</name>
    <dbReference type="NCBI Taxonomy" id="151541"/>
    <lineage>
        <taxon>Eukaryota</taxon>
        <taxon>Metazoa</taxon>
        <taxon>Ecdysozoa</taxon>
        <taxon>Arthropoda</taxon>
        <taxon>Hexapoda</taxon>
        <taxon>Insecta</taxon>
        <taxon>Pterygota</taxon>
        <taxon>Neoptera</taxon>
        <taxon>Endopterygota</taxon>
        <taxon>Lepidoptera</taxon>
        <taxon>Glossata</taxon>
        <taxon>Ditrysia</taxon>
        <taxon>Papilionoidea</taxon>
        <taxon>Nymphalidae</taxon>
        <taxon>Danainae</taxon>
        <taxon>Danaini</taxon>
        <taxon>Danaina</taxon>
        <taxon>Danaus</taxon>
        <taxon>Anosia</taxon>
    </lineage>
</organism>
<dbReference type="AlphaFoldDB" id="A0A8J2QS81"/>
<dbReference type="Proteomes" id="UP000789524">
    <property type="component" value="Unassembled WGS sequence"/>
</dbReference>
<sequence>MEDFNDDEEVENMTGDIDFNQIFNAIDRSNQVQTLQDLKSIDRMIVGDGVLVKKSLATEIRPSTSKMNKRKRKHRYQLSRVILPRVSKSKAIHRIATISKGVVVSRSQPQIRKSIRSFKRKLLRSGGIKSNIVLSKAF</sequence>
<name>A0A8J2QS81_9NEOP</name>
<dbReference type="EMBL" id="CAKASE010000050">
    <property type="protein sequence ID" value="CAG9564211.1"/>
    <property type="molecule type" value="Genomic_DNA"/>
</dbReference>
<protein>
    <submittedName>
        <fullName evidence="1">(African queen) hypothetical protein</fullName>
    </submittedName>
</protein>
<gene>
    <name evidence="1" type="ORF">DCHRY22_LOCUS5229</name>
</gene>
<proteinExistence type="predicted"/>
<accession>A0A8J2QS81</accession>